<gene>
    <name evidence="2" type="ORF">GCM10007940_08050</name>
</gene>
<keyword evidence="3" id="KW-1185">Reference proteome</keyword>
<dbReference type="Gene3D" id="2.60.40.10">
    <property type="entry name" value="Immunoglobulins"/>
    <property type="match status" value="1"/>
</dbReference>
<dbReference type="InterPro" id="IPR013783">
    <property type="entry name" value="Ig-like_fold"/>
</dbReference>
<reference evidence="2" key="2">
    <citation type="submission" date="2023-01" db="EMBL/GenBank/DDBJ databases">
        <title>Draft genome sequence of Portibacter lacus strain NBRC 108769.</title>
        <authorList>
            <person name="Sun Q."/>
            <person name="Mori K."/>
        </authorList>
    </citation>
    <scope>NUCLEOTIDE SEQUENCE</scope>
    <source>
        <strain evidence="2">NBRC 108769</strain>
    </source>
</reference>
<dbReference type="AlphaFoldDB" id="A0AA37SR61"/>
<evidence type="ECO:0000256" key="1">
    <source>
        <dbReference type="SAM" id="SignalP"/>
    </source>
</evidence>
<feature type="signal peptide" evidence="1">
    <location>
        <begin position="1"/>
        <end position="18"/>
    </location>
</feature>
<comment type="caution">
    <text evidence="2">The sequence shown here is derived from an EMBL/GenBank/DDBJ whole genome shotgun (WGS) entry which is preliminary data.</text>
</comment>
<keyword evidence="1" id="KW-0732">Signal</keyword>
<accession>A0AA37SR61</accession>
<dbReference type="RefSeq" id="WP_235292992.1">
    <property type="nucleotide sequence ID" value="NZ_JAJNKA010000006.1"/>
</dbReference>
<dbReference type="Pfam" id="PF11551">
    <property type="entry name" value="Omp28"/>
    <property type="match status" value="1"/>
</dbReference>
<organism evidence="2 3">
    <name type="scientific">Portibacter lacus</name>
    <dbReference type="NCBI Taxonomy" id="1099794"/>
    <lineage>
        <taxon>Bacteria</taxon>
        <taxon>Pseudomonadati</taxon>
        <taxon>Bacteroidota</taxon>
        <taxon>Saprospiria</taxon>
        <taxon>Saprospirales</taxon>
        <taxon>Haliscomenobacteraceae</taxon>
        <taxon>Portibacter</taxon>
    </lineage>
</organism>
<evidence type="ECO:0000313" key="3">
    <source>
        <dbReference type="Proteomes" id="UP001156666"/>
    </source>
</evidence>
<dbReference type="InterPro" id="IPR021615">
    <property type="entry name" value="Omp28"/>
</dbReference>
<name>A0AA37SR61_9BACT</name>
<proteinExistence type="predicted"/>
<dbReference type="EMBL" id="BSOH01000005">
    <property type="protein sequence ID" value="GLR16190.1"/>
    <property type="molecule type" value="Genomic_DNA"/>
</dbReference>
<evidence type="ECO:0008006" key="4">
    <source>
        <dbReference type="Google" id="ProtNLM"/>
    </source>
</evidence>
<feature type="chain" id="PRO_5041308312" description="Omp28-related outer membrane protein" evidence="1">
    <location>
        <begin position="19"/>
        <end position="343"/>
    </location>
</feature>
<evidence type="ECO:0000313" key="2">
    <source>
        <dbReference type="EMBL" id="GLR16190.1"/>
    </source>
</evidence>
<reference evidence="2" key="1">
    <citation type="journal article" date="2014" name="Int. J. Syst. Evol. Microbiol.">
        <title>Complete genome sequence of Corynebacterium casei LMG S-19264T (=DSM 44701T), isolated from a smear-ripened cheese.</title>
        <authorList>
            <consortium name="US DOE Joint Genome Institute (JGI-PGF)"/>
            <person name="Walter F."/>
            <person name="Albersmeier A."/>
            <person name="Kalinowski J."/>
            <person name="Ruckert C."/>
        </authorList>
    </citation>
    <scope>NUCLEOTIDE SEQUENCE</scope>
    <source>
        <strain evidence="2">NBRC 108769</strain>
    </source>
</reference>
<protein>
    <recommendedName>
        <fullName evidence="4">Omp28-related outer membrane protein</fullName>
    </recommendedName>
</protein>
<sequence>MRSILILFFLAISFQIFAQGTSNRQRTLITKRTATWCPLCGGWGWDMAKGIEAFNNEDVFLLKAHYSGDLETQVAIDITNNWNAAYQPEFFINEEKQDVGSSTWSSKLQEFRAEIEANSKNDAKVSFDIKTEVNGNEITADVDLEFLSAVAGNYNLGIYLVEDSLVNNQAGRGSSAVHNGVLRSTFSGLSFGGSIVSGSADVGEMVNRSLTLEVDGGPIEDRHLRVLAIVWKVDGGNYQVENLHDVSVGLSASTYTSLIKEDDFKAITVGNDLELSFSLLSSMKSGRVEVYQMNGQKIISKVFKPMLDQNNVSIPVANVKGNFVVVSVIGDENLLISKKVYIE</sequence>
<dbReference type="Proteomes" id="UP001156666">
    <property type="component" value="Unassembled WGS sequence"/>
</dbReference>